<dbReference type="PROSITE" id="PS50011">
    <property type="entry name" value="PROTEIN_KINASE_DOM"/>
    <property type="match status" value="1"/>
</dbReference>
<evidence type="ECO:0000256" key="14">
    <source>
        <dbReference type="SAM" id="SignalP"/>
    </source>
</evidence>
<dbReference type="InterPro" id="IPR011009">
    <property type="entry name" value="Kinase-like_dom_sf"/>
</dbReference>
<protein>
    <recommendedName>
        <fullName evidence="15">Protein kinase domain-containing protein</fullName>
    </recommendedName>
</protein>
<dbReference type="GO" id="GO:0005524">
    <property type="term" value="F:ATP binding"/>
    <property type="evidence" value="ECO:0007669"/>
    <property type="project" value="UniProtKB-UniRule"/>
</dbReference>
<dbReference type="EMBL" id="JAWXYG010000004">
    <property type="protein sequence ID" value="KAK4273669.1"/>
    <property type="molecule type" value="Genomic_DNA"/>
</dbReference>
<dbReference type="InterPro" id="IPR008271">
    <property type="entry name" value="Ser/Thr_kinase_AS"/>
</dbReference>
<feature type="domain" description="Protein kinase" evidence="15">
    <location>
        <begin position="341"/>
        <end position="615"/>
    </location>
</feature>
<comment type="caution">
    <text evidence="16">The sequence shown here is derived from an EMBL/GenBank/DDBJ whole genome shotgun (WGS) entry which is preliminary data.</text>
</comment>
<dbReference type="PROSITE" id="PS00108">
    <property type="entry name" value="PROTEIN_KINASE_ST"/>
    <property type="match status" value="1"/>
</dbReference>
<dbReference type="GO" id="GO:0004674">
    <property type="term" value="F:protein serine/threonine kinase activity"/>
    <property type="evidence" value="ECO:0007669"/>
    <property type="project" value="UniProtKB-KW"/>
</dbReference>
<proteinExistence type="predicted"/>
<dbReference type="InterPro" id="IPR000719">
    <property type="entry name" value="Prot_kinase_dom"/>
</dbReference>
<keyword evidence="6 12" id="KW-0547">Nucleotide-binding</keyword>
<feature type="transmembrane region" description="Helical" evidence="13">
    <location>
        <begin position="273"/>
        <end position="296"/>
    </location>
</feature>
<dbReference type="FunFam" id="3.30.200.20:FF:000446">
    <property type="entry name" value="Wall-associated receptor kinase-like 20"/>
    <property type="match status" value="1"/>
</dbReference>
<dbReference type="PANTHER" id="PTHR46008">
    <property type="entry name" value="LEAF RUST 10 DISEASE-RESISTANCE LOCUS RECEPTOR-LIKE PROTEIN KINASE-LIKE 1.4"/>
    <property type="match status" value="1"/>
</dbReference>
<evidence type="ECO:0000256" key="11">
    <source>
        <dbReference type="ARBA" id="ARBA00023180"/>
    </source>
</evidence>
<organism evidence="16 17">
    <name type="scientific">Acacia crassicarpa</name>
    <name type="common">northern wattle</name>
    <dbReference type="NCBI Taxonomy" id="499986"/>
    <lineage>
        <taxon>Eukaryota</taxon>
        <taxon>Viridiplantae</taxon>
        <taxon>Streptophyta</taxon>
        <taxon>Embryophyta</taxon>
        <taxon>Tracheophyta</taxon>
        <taxon>Spermatophyta</taxon>
        <taxon>Magnoliopsida</taxon>
        <taxon>eudicotyledons</taxon>
        <taxon>Gunneridae</taxon>
        <taxon>Pentapetalae</taxon>
        <taxon>rosids</taxon>
        <taxon>fabids</taxon>
        <taxon>Fabales</taxon>
        <taxon>Fabaceae</taxon>
        <taxon>Caesalpinioideae</taxon>
        <taxon>mimosoid clade</taxon>
        <taxon>Acacieae</taxon>
        <taxon>Acacia</taxon>
    </lineage>
</organism>
<dbReference type="Pfam" id="PF07714">
    <property type="entry name" value="PK_Tyr_Ser-Thr"/>
    <property type="match status" value="1"/>
</dbReference>
<dbReference type="InterPro" id="IPR017441">
    <property type="entry name" value="Protein_kinase_ATP_BS"/>
</dbReference>
<feature type="signal peptide" evidence="14">
    <location>
        <begin position="1"/>
        <end position="19"/>
    </location>
</feature>
<evidence type="ECO:0000256" key="3">
    <source>
        <dbReference type="ARBA" id="ARBA00022679"/>
    </source>
</evidence>
<keyword evidence="11" id="KW-0325">Glycoprotein</keyword>
<evidence type="ECO:0000256" key="13">
    <source>
        <dbReference type="SAM" id="Phobius"/>
    </source>
</evidence>
<dbReference type="Proteomes" id="UP001293593">
    <property type="component" value="Unassembled WGS sequence"/>
</dbReference>
<dbReference type="GO" id="GO:0005886">
    <property type="term" value="C:plasma membrane"/>
    <property type="evidence" value="ECO:0007669"/>
    <property type="project" value="UniProtKB-ARBA"/>
</dbReference>
<evidence type="ECO:0000256" key="5">
    <source>
        <dbReference type="ARBA" id="ARBA00022729"/>
    </source>
</evidence>
<gene>
    <name evidence="16" type="ORF">QN277_017014</name>
</gene>
<keyword evidence="5 14" id="KW-0732">Signal</keyword>
<dbReference type="AlphaFoldDB" id="A0AAE1MQ12"/>
<dbReference type="Gene3D" id="3.30.200.20">
    <property type="entry name" value="Phosphorylase Kinase, domain 1"/>
    <property type="match status" value="1"/>
</dbReference>
<evidence type="ECO:0000259" key="15">
    <source>
        <dbReference type="PROSITE" id="PS50011"/>
    </source>
</evidence>
<keyword evidence="4 13" id="KW-0812">Transmembrane</keyword>
<keyword evidence="10 13" id="KW-0472">Membrane</keyword>
<accession>A0AAE1MQ12</accession>
<keyword evidence="7" id="KW-0418">Kinase</keyword>
<sequence>MEKAFLIFTTALLTCAASGVSLKLCPNCGNTSVPYPLSTSAECGDPSYKIRCSSGSLMLDTLNNSYPIHSIHPQTQRLLIRPASLLSNTCVTSDKIHGGILLNSTLPFNITSSNTILYFNCTPILLLSPLNCSFSSFCHTYINATPSASPCLLAPICCTFRAGGSSNSYMIRVRDAGCSAYSSFVNLNPSLPLTSWPEPGLEIQWVSPPEPLCGSQLDCEGGNSTCAPDPSRSGVKRCFCNAGLVWDPIQGVCAEKITCQQSPDGCGGSDRTALIAGLTSGISAAVIIALVAVLLYKRHRRVKEAQERLIREREGILNASGAGRAAKLFSGKELKKATNNFSRDRLLGAGGYGEVYKGVLQDGTAVAVKCAKLGNAKSTDQVLNEVRILCQVHHRNLVGLLGCCVELDQPMMVYEFVENGTVLDHLSKGRSSLTWSHRLRVAHDTAQGLAYLHFSAVPPIYHRDVKSSNILLDNKLNAKVSDFGLSRLAETDLSHISTCAQGTLGYLDPEYYRNYQLTDKSDVYSFGVVLLELLTAQRAIDFNRPADDVNLAVYVHRMAEEEKVMEVIEPGLRNGATTLEVDTMKALAFLALGCLEERRQNRPSMKEVVEEIEYIIGIATSKHAQS</sequence>
<reference evidence="16" key="1">
    <citation type="submission" date="2023-10" db="EMBL/GenBank/DDBJ databases">
        <title>Chromosome-level genome of the transformable northern wattle, Acacia crassicarpa.</title>
        <authorList>
            <person name="Massaro I."/>
            <person name="Sinha N.R."/>
            <person name="Poethig S."/>
            <person name="Leichty A.R."/>
        </authorList>
    </citation>
    <scope>NUCLEOTIDE SEQUENCE</scope>
    <source>
        <strain evidence="16">Acra3RX</strain>
        <tissue evidence="16">Leaf</tissue>
    </source>
</reference>
<keyword evidence="17" id="KW-1185">Reference proteome</keyword>
<evidence type="ECO:0000256" key="7">
    <source>
        <dbReference type="ARBA" id="ARBA00022777"/>
    </source>
</evidence>
<comment type="subcellular location">
    <subcellularLocation>
        <location evidence="1">Membrane</location>
        <topology evidence="1">Single-pass membrane protein</topology>
    </subcellularLocation>
</comment>
<dbReference type="Gene3D" id="1.10.510.10">
    <property type="entry name" value="Transferase(Phosphotransferase) domain 1"/>
    <property type="match status" value="1"/>
</dbReference>
<keyword evidence="2" id="KW-0723">Serine/threonine-protein kinase</keyword>
<dbReference type="PANTHER" id="PTHR46008:SF25">
    <property type="entry name" value="PROTEIN KINASE DOMAIN-CONTAINING PROTEIN"/>
    <property type="match status" value="1"/>
</dbReference>
<evidence type="ECO:0000256" key="9">
    <source>
        <dbReference type="ARBA" id="ARBA00022989"/>
    </source>
</evidence>
<evidence type="ECO:0000256" key="12">
    <source>
        <dbReference type="PROSITE-ProRule" id="PRU10141"/>
    </source>
</evidence>
<keyword evidence="9 13" id="KW-1133">Transmembrane helix</keyword>
<evidence type="ECO:0000313" key="17">
    <source>
        <dbReference type="Proteomes" id="UP001293593"/>
    </source>
</evidence>
<dbReference type="CDD" id="cd14066">
    <property type="entry name" value="STKc_IRAK"/>
    <property type="match status" value="1"/>
</dbReference>
<evidence type="ECO:0000256" key="4">
    <source>
        <dbReference type="ARBA" id="ARBA00022692"/>
    </source>
</evidence>
<evidence type="ECO:0000256" key="2">
    <source>
        <dbReference type="ARBA" id="ARBA00022527"/>
    </source>
</evidence>
<evidence type="ECO:0000256" key="10">
    <source>
        <dbReference type="ARBA" id="ARBA00023136"/>
    </source>
</evidence>
<keyword evidence="3" id="KW-0808">Transferase</keyword>
<dbReference type="InterPro" id="IPR001245">
    <property type="entry name" value="Ser-Thr/Tyr_kinase_cat_dom"/>
</dbReference>
<name>A0AAE1MQ12_9FABA</name>
<evidence type="ECO:0000313" key="16">
    <source>
        <dbReference type="EMBL" id="KAK4273669.1"/>
    </source>
</evidence>
<feature type="binding site" evidence="12">
    <location>
        <position position="369"/>
    </location>
    <ligand>
        <name>ATP</name>
        <dbReference type="ChEBI" id="CHEBI:30616"/>
    </ligand>
</feature>
<evidence type="ECO:0000256" key="6">
    <source>
        <dbReference type="ARBA" id="ARBA00022741"/>
    </source>
</evidence>
<dbReference type="GO" id="GO:0030247">
    <property type="term" value="F:polysaccharide binding"/>
    <property type="evidence" value="ECO:0007669"/>
    <property type="project" value="InterPro"/>
</dbReference>
<dbReference type="PROSITE" id="PS00107">
    <property type="entry name" value="PROTEIN_KINASE_ATP"/>
    <property type="match status" value="1"/>
</dbReference>
<dbReference type="SUPFAM" id="SSF56112">
    <property type="entry name" value="Protein kinase-like (PK-like)"/>
    <property type="match status" value="1"/>
</dbReference>
<feature type="chain" id="PRO_5042082092" description="Protein kinase domain-containing protein" evidence="14">
    <location>
        <begin position="20"/>
        <end position="626"/>
    </location>
</feature>
<dbReference type="SMART" id="SM00220">
    <property type="entry name" value="S_TKc"/>
    <property type="match status" value="1"/>
</dbReference>
<evidence type="ECO:0000256" key="1">
    <source>
        <dbReference type="ARBA" id="ARBA00004167"/>
    </source>
</evidence>
<evidence type="ECO:0000256" key="8">
    <source>
        <dbReference type="ARBA" id="ARBA00022840"/>
    </source>
</evidence>
<dbReference type="Pfam" id="PF13947">
    <property type="entry name" value="GUB_WAK_bind"/>
    <property type="match status" value="1"/>
</dbReference>
<keyword evidence="8 12" id="KW-0067">ATP-binding</keyword>
<dbReference type="InterPro" id="IPR025287">
    <property type="entry name" value="WAK_GUB"/>
</dbReference>
<dbReference type="FunFam" id="1.10.510.10:FF:000161">
    <property type="entry name" value="Wall-associated receptor kinase-like 20"/>
    <property type="match status" value="1"/>
</dbReference>